<dbReference type="AlphaFoldDB" id="A0AAU7C264"/>
<name>A0AAU7C264_9LACO</name>
<dbReference type="EMBL" id="CP154878">
    <property type="protein sequence ID" value="XBG95241.1"/>
    <property type="molecule type" value="Genomic_DNA"/>
</dbReference>
<accession>A0AAU7C264</accession>
<gene>
    <name evidence="1" type="ORF">ABC765_09335</name>
</gene>
<sequence>MTAKKKGSAIQSDQALEKVEYVHFNEKTQEAIIRAHAEEEGLLPNTAKTFDNVDDAMKALFGE</sequence>
<reference evidence="1" key="1">
    <citation type="submission" date="2024-04" db="EMBL/GenBank/DDBJ databases">
        <title>Limosilactobacillus allomucosae sp. nov., a novel species isolated from wild boar faecal samples as a potential probiotics for domestic pigs.</title>
        <authorList>
            <person name="Chen B."/>
        </authorList>
    </citation>
    <scope>NUCLEOTIDE SEQUENCE</scope>
    <source>
        <strain evidence="1">WILCCON 0051</strain>
    </source>
</reference>
<dbReference type="KEGG" id="lalo:ABC765_09335"/>
<dbReference type="RefSeq" id="WP_347964004.1">
    <property type="nucleotide sequence ID" value="NZ_CP154878.1"/>
</dbReference>
<proteinExistence type="predicted"/>
<organism evidence="1">
    <name type="scientific">Limosilactobacillus allomucosae</name>
    <dbReference type="NCBI Taxonomy" id="3142938"/>
    <lineage>
        <taxon>Bacteria</taxon>
        <taxon>Bacillati</taxon>
        <taxon>Bacillota</taxon>
        <taxon>Bacilli</taxon>
        <taxon>Lactobacillales</taxon>
        <taxon>Lactobacillaceae</taxon>
        <taxon>Limosilactobacillus</taxon>
    </lineage>
</organism>
<protein>
    <submittedName>
        <fullName evidence="1">Uncharacterized protein</fullName>
    </submittedName>
</protein>
<evidence type="ECO:0000313" key="1">
    <source>
        <dbReference type="EMBL" id="XBG95241.1"/>
    </source>
</evidence>